<sequence>MKLSHFLDTYPFYYLLANILFLGLSIYFYVKSKGSLASKFLIAGFGLFVVIVTLELFIYLRGEFFYFLRDYVYLLLVAIGYFLFIKNYKA</sequence>
<feature type="transmembrane region" description="Helical" evidence="1">
    <location>
        <begin position="12"/>
        <end position="30"/>
    </location>
</feature>
<organism evidence="2 3">
    <name type="scientific">Dokdonia pacifica</name>
    <dbReference type="NCBI Taxonomy" id="1627892"/>
    <lineage>
        <taxon>Bacteria</taxon>
        <taxon>Pseudomonadati</taxon>
        <taxon>Bacteroidota</taxon>
        <taxon>Flavobacteriia</taxon>
        <taxon>Flavobacteriales</taxon>
        <taxon>Flavobacteriaceae</taxon>
        <taxon>Dokdonia</taxon>
    </lineage>
</organism>
<gene>
    <name evidence="2" type="ORF">SAMN06265376_10683</name>
</gene>
<dbReference type="EMBL" id="FZNY01000006">
    <property type="protein sequence ID" value="SNS05744.1"/>
    <property type="molecule type" value="Genomic_DNA"/>
</dbReference>
<feature type="transmembrane region" description="Helical" evidence="1">
    <location>
        <begin position="66"/>
        <end position="85"/>
    </location>
</feature>
<accession>A0A239BF56</accession>
<evidence type="ECO:0000313" key="2">
    <source>
        <dbReference type="EMBL" id="SNS05744.1"/>
    </source>
</evidence>
<keyword evidence="1" id="KW-0472">Membrane</keyword>
<feature type="transmembrane region" description="Helical" evidence="1">
    <location>
        <begin position="42"/>
        <end position="60"/>
    </location>
</feature>
<dbReference type="Proteomes" id="UP000198379">
    <property type="component" value="Unassembled WGS sequence"/>
</dbReference>
<keyword evidence="1" id="KW-1133">Transmembrane helix</keyword>
<evidence type="ECO:0000256" key="1">
    <source>
        <dbReference type="SAM" id="Phobius"/>
    </source>
</evidence>
<keyword evidence="3" id="KW-1185">Reference proteome</keyword>
<proteinExistence type="predicted"/>
<protein>
    <submittedName>
        <fullName evidence="2">Uncharacterized protein</fullName>
    </submittedName>
</protein>
<name>A0A239BF56_9FLAO</name>
<dbReference type="RefSeq" id="WP_089372707.1">
    <property type="nucleotide sequence ID" value="NZ_BMEP01000005.1"/>
</dbReference>
<dbReference type="AlphaFoldDB" id="A0A239BF56"/>
<keyword evidence="1" id="KW-0812">Transmembrane</keyword>
<evidence type="ECO:0000313" key="3">
    <source>
        <dbReference type="Proteomes" id="UP000198379"/>
    </source>
</evidence>
<reference evidence="2 3" key="1">
    <citation type="submission" date="2017-06" db="EMBL/GenBank/DDBJ databases">
        <authorList>
            <person name="Kim H.J."/>
            <person name="Triplett B.A."/>
        </authorList>
    </citation>
    <scope>NUCLEOTIDE SEQUENCE [LARGE SCALE GENOMIC DNA]</scope>
    <source>
        <strain evidence="2 3">DSM 25597</strain>
    </source>
</reference>